<dbReference type="RefSeq" id="WP_183306504.1">
    <property type="nucleotide sequence ID" value="NZ_JACIEP010000004.1"/>
</dbReference>
<dbReference type="EMBL" id="JACIEP010000004">
    <property type="protein sequence ID" value="MBB4035574.1"/>
    <property type="molecule type" value="Genomic_DNA"/>
</dbReference>
<dbReference type="SUPFAM" id="SSF56059">
    <property type="entry name" value="Glutathione synthetase ATP-binding domain-like"/>
    <property type="match status" value="1"/>
</dbReference>
<keyword evidence="2" id="KW-1185">Reference proteome</keyword>
<dbReference type="AlphaFoldDB" id="A0A840CPS0"/>
<organism evidence="1 2">
    <name type="scientific">Dysgonomonas hofstadii</name>
    <dbReference type="NCBI Taxonomy" id="637886"/>
    <lineage>
        <taxon>Bacteria</taxon>
        <taxon>Pseudomonadati</taxon>
        <taxon>Bacteroidota</taxon>
        <taxon>Bacteroidia</taxon>
        <taxon>Bacteroidales</taxon>
        <taxon>Dysgonomonadaceae</taxon>
        <taxon>Dysgonomonas</taxon>
    </lineage>
</organism>
<reference evidence="1 2" key="1">
    <citation type="submission" date="2020-08" db="EMBL/GenBank/DDBJ databases">
        <title>Genomic Encyclopedia of Type Strains, Phase IV (KMG-IV): sequencing the most valuable type-strain genomes for metagenomic binning, comparative biology and taxonomic classification.</title>
        <authorList>
            <person name="Goeker M."/>
        </authorList>
    </citation>
    <scope>NUCLEOTIDE SEQUENCE [LARGE SCALE GENOMIC DNA]</scope>
    <source>
        <strain evidence="1 2">DSM 104969</strain>
    </source>
</reference>
<proteinExistence type="predicted"/>
<evidence type="ECO:0000313" key="1">
    <source>
        <dbReference type="EMBL" id="MBB4035574.1"/>
    </source>
</evidence>
<accession>A0A840CPS0</accession>
<comment type="caution">
    <text evidence="1">The sequence shown here is derived from an EMBL/GenBank/DDBJ whole genome shotgun (WGS) entry which is preliminary data.</text>
</comment>
<evidence type="ECO:0008006" key="3">
    <source>
        <dbReference type="Google" id="ProtNLM"/>
    </source>
</evidence>
<dbReference type="Proteomes" id="UP000555103">
    <property type="component" value="Unassembled WGS sequence"/>
</dbReference>
<name>A0A840CPS0_9BACT</name>
<protein>
    <recommendedName>
        <fullName evidence="3">ATP-grasp domain-containing protein</fullName>
    </recommendedName>
</protein>
<sequence>MILYFNPGHETAVHNASPFYMPPANVAAMQKELSFLPAWYGLSDDFVLADIYYKSVYDLFPDLPKTIQKNDMGEYGSMEVSLWGISPQAIHYFEELEKEYQIDLNIPKWRDEYRYLNSRESAREVLHTLTKEIGGISENIIPRFYTRLEDIVNLVDISHDKFLVKAPYSSSGRGLLWLPPTGLTRTEKQILHGMLKKQGSVSIEKVLDKQVDFAMEFLCDGTGRIEFAGYSLFYTNSKGAYISNYVGAQQNIIRQLTDTISLPLLEQAKAALLELLQDKCAGQYKGCVGVDMMIYKDENGYKLHPCVEINMRYNMGYLTLRLFENYIDPSSEGRFYIDFSAKEGYIYKTHLDMQKENPAKFFNGKLKSGYLSLCPVEEHSRYRAYVLIE</sequence>
<evidence type="ECO:0000313" key="2">
    <source>
        <dbReference type="Proteomes" id="UP000555103"/>
    </source>
</evidence>
<gene>
    <name evidence="1" type="ORF">GGR21_001467</name>
</gene>